<evidence type="ECO:0000256" key="2">
    <source>
        <dbReference type="SAM" id="SignalP"/>
    </source>
</evidence>
<reference evidence="3" key="1">
    <citation type="submission" date="2021-01" db="EMBL/GenBank/DDBJ databases">
        <authorList>
            <person name="Corre E."/>
            <person name="Pelletier E."/>
            <person name="Niang G."/>
            <person name="Scheremetjew M."/>
            <person name="Finn R."/>
            <person name="Kale V."/>
            <person name="Holt S."/>
            <person name="Cochrane G."/>
            <person name="Meng A."/>
            <person name="Brown T."/>
            <person name="Cohen L."/>
        </authorList>
    </citation>
    <scope>NUCLEOTIDE SEQUENCE</scope>
    <source>
        <strain evidence="3">CCAP979/52</strain>
    </source>
</reference>
<dbReference type="EMBL" id="HBEZ01049595">
    <property type="protein sequence ID" value="CAD8651698.1"/>
    <property type="molecule type" value="Transcribed_RNA"/>
</dbReference>
<proteinExistence type="predicted"/>
<sequence length="620" mass="66177">MLQTCAGILMLICLTLKATSFRIFNPGNPASFVVDESRISGCTLLLKKISTRRQVSIGFLPMTEIVAAFDSRDYHEHPKIMLLQERICRRSASRISMDASHSDLKKNSGHSHLNYQDHGRQITLGASNYCSDSEDSLMPVKLICDKENHSSRMVESEASAATKEPGCLHGAAGEEVSTRVPFLGGWAETFPDMVERGAGLGRSGAAHCRIPFLFGTQRRPAALAILAPPESTSLYTRIPFLSGSVRPPRSTVQSLGSPASDRRTLVEPPPQEQPLVSQPSTTASPEVSYLVQSSNQISGEVAQERWGAAAANPVNGDNAADRNFTARSVVPDAARAAAASSGESSTAAVEAQLESEHVASRARRAAAAALDLLRQTAASRLNAANRHADAGAAAGALDHSRAACVFDLEAECCQDMRAENMNRTVVKVGAVEWPTLAVWDDVRESGVSRWRVRVERHKGAVVVGCLVEPPAPVPGFARALGSAAWMVSSNGMVCITGGGERRIVTDEAKRQVGDMRTGALGFRAGSVLELQLDRARKALTVWIDGARRVVLEGVDPRARPFVNLACPGDSVTLEAPPAPGRPAAAAVDAYRPPPPPPPGGGAEAARELERVRMQADAYWP</sequence>
<feature type="compositionally biased region" description="Low complexity" evidence="1">
    <location>
        <begin position="581"/>
        <end position="590"/>
    </location>
</feature>
<gene>
    <name evidence="3" type="ORF">CCUR1050_LOCUS27285</name>
</gene>
<evidence type="ECO:0000313" key="3">
    <source>
        <dbReference type="EMBL" id="CAD8651698.1"/>
    </source>
</evidence>
<dbReference type="AlphaFoldDB" id="A0A7S0MXC1"/>
<accession>A0A7S0MXC1</accession>
<name>A0A7S0MXC1_9CRYP</name>
<feature type="compositionally biased region" description="Polar residues" evidence="1">
    <location>
        <begin position="274"/>
        <end position="286"/>
    </location>
</feature>
<evidence type="ECO:0000256" key="1">
    <source>
        <dbReference type="SAM" id="MobiDB-lite"/>
    </source>
</evidence>
<protein>
    <recommendedName>
        <fullName evidence="4">NHR domain-containing protein</fullName>
    </recommendedName>
</protein>
<feature type="region of interest" description="Disordered" evidence="1">
    <location>
        <begin position="574"/>
        <end position="606"/>
    </location>
</feature>
<feature type="signal peptide" evidence="2">
    <location>
        <begin position="1"/>
        <end position="20"/>
    </location>
</feature>
<evidence type="ECO:0008006" key="4">
    <source>
        <dbReference type="Google" id="ProtNLM"/>
    </source>
</evidence>
<feature type="chain" id="PRO_5031520290" description="NHR domain-containing protein" evidence="2">
    <location>
        <begin position="21"/>
        <end position="620"/>
    </location>
</feature>
<keyword evidence="2" id="KW-0732">Signal</keyword>
<feature type="region of interest" description="Disordered" evidence="1">
    <location>
        <begin position="246"/>
        <end position="286"/>
    </location>
</feature>
<organism evidence="3">
    <name type="scientific">Cryptomonas curvata</name>
    <dbReference type="NCBI Taxonomy" id="233186"/>
    <lineage>
        <taxon>Eukaryota</taxon>
        <taxon>Cryptophyceae</taxon>
        <taxon>Cryptomonadales</taxon>
        <taxon>Cryptomonadaceae</taxon>
        <taxon>Cryptomonas</taxon>
    </lineage>
</organism>